<dbReference type="EMBL" id="BMWS01000004">
    <property type="protein sequence ID" value="GGX09444.1"/>
    <property type="molecule type" value="Genomic_DNA"/>
</dbReference>
<gene>
    <name evidence="1" type="ORF">GCM10007384_09120</name>
</gene>
<dbReference type="AlphaFoldDB" id="A0A918N320"/>
<dbReference type="Proteomes" id="UP000601108">
    <property type="component" value="Unassembled WGS sequence"/>
</dbReference>
<evidence type="ECO:0008006" key="3">
    <source>
        <dbReference type="Google" id="ProtNLM"/>
    </source>
</evidence>
<reference evidence="1 2" key="1">
    <citation type="journal article" date="2014" name="Int. J. Syst. Evol. Microbiol.">
        <title>Complete genome sequence of Corynebacterium casei LMG S-19264T (=DSM 44701T), isolated from a smear-ripened cheese.</title>
        <authorList>
            <consortium name="US DOE Joint Genome Institute (JGI-PGF)"/>
            <person name="Walter F."/>
            <person name="Albersmeier A."/>
            <person name="Kalinowski J."/>
            <person name="Ruckert C."/>
        </authorList>
    </citation>
    <scope>NUCLEOTIDE SEQUENCE [LARGE SCALE GENOMIC DNA]</scope>
    <source>
        <strain evidence="1 2">KCTC 12285</strain>
    </source>
</reference>
<name>A0A918N320_9FLAO</name>
<dbReference type="RefSeq" id="WP_027411269.1">
    <property type="nucleotide sequence ID" value="NZ_BMWS01000004.1"/>
</dbReference>
<evidence type="ECO:0000313" key="2">
    <source>
        <dbReference type="Proteomes" id="UP000601108"/>
    </source>
</evidence>
<organism evidence="1 2">
    <name type="scientific">Aquimarina muelleri</name>
    <dbReference type="NCBI Taxonomy" id="279356"/>
    <lineage>
        <taxon>Bacteria</taxon>
        <taxon>Pseudomonadati</taxon>
        <taxon>Bacteroidota</taxon>
        <taxon>Flavobacteriia</taxon>
        <taxon>Flavobacteriales</taxon>
        <taxon>Flavobacteriaceae</taxon>
        <taxon>Aquimarina</taxon>
    </lineage>
</organism>
<evidence type="ECO:0000313" key="1">
    <source>
        <dbReference type="EMBL" id="GGX09444.1"/>
    </source>
</evidence>
<sequence>MQNKFTIHPDCISIKTQVKATIANFDLYQDVLGDAERNVIKIVEINDEKYTIKSFKVPNFINQIVYRFFRKSKAERSYTYANKLLELGIKTPFPLAFDLYTTSFLFKKSYYVSELLECNLTYRELVHQPDYPDHEIILRAFTRFTYDLHEKGILFLDHSPGNTLIVKTDSGYDFYLVDLNRMEFKELDMDTRIRNFSRLTPKKEMVAVMSNEYARLTGEDEFEIYQKMWGLTEAFQKKYHGKIALKRKIFFWKKKYRNS</sequence>
<dbReference type="SUPFAM" id="SSF56112">
    <property type="entry name" value="Protein kinase-like (PK-like)"/>
    <property type="match status" value="1"/>
</dbReference>
<comment type="caution">
    <text evidence="1">The sequence shown here is derived from an EMBL/GenBank/DDBJ whole genome shotgun (WGS) entry which is preliminary data.</text>
</comment>
<proteinExistence type="predicted"/>
<protein>
    <recommendedName>
        <fullName evidence="3">Kdo domain containing protein</fullName>
    </recommendedName>
</protein>
<accession>A0A918N320</accession>
<dbReference type="InterPro" id="IPR011009">
    <property type="entry name" value="Kinase-like_dom_sf"/>
</dbReference>
<keyword evidence="2" id="KW-1185">Reference proteome</keyword>